<evidence type="ECO:0000313" key="3">
    <source>
        <dbReference type="EMBL" id="OJT15610.1"/>
    </source>
</evidence>
<evidence type="ECO:0000256" key="1">
    <source>
        <dbReference type="SAM" id="SignalP"/>
    </source>
</evidence>
<dbReference type="STRING" id="154538.A0A1M2W7A0"/>
<proteinExistence type="predicted"/>
<sequence length="500" mass="51490">MVFTPLLIAALLPIAARAANDWAQPCFGECNWDITSDTGSGTVRIAGPSAAVSDITPAAGWMIMDCDPNTADQDIRLVCQDPSKGCDHIYTDSAAGTLVRLPKSCGSTPFALVTRDWVHKDQSIPASKRSSIVRRDGSDPVVKGMSLATNFADVDTPTNGNVTLFLMGSSVPGAAGNFTVDPPSGTAASKRGLGSWIDSSLKGLSQVHAELIGNFNKNITGSSPINFDKDFPIFDQKIDCPQNGAVPAFSGEAKVDLDAKVDGTVNYGIAASGSIIPPKISEFGLFVGLDTSITGTLGLGATLTGSISSGKISVFEVGLPGLDFPKIFSIGPTFSVNVEATASLDANVDMDVDLAYDVKGMELFFPPGSNSQAGTFTPGDSNLKLSVSPNVTSHGQVAAHLIPSLAFGISALGGITKATINLDLDADAALDLSLTAAALASASTSGNNASTGVGGCVDITSGLAVNAGADADFFSIFKKGLQVPLFTKTFDLFKGIHRQV</sequence>
<feature type="chain" id="PRO_5012724967" description="DUF7223 domain-containing protein" evidence="1">
    <location>
        <begin position="19"/>
        <end position="500"/>
    </location>
</feature>
<dbReference type="Pfam" id="PF23865">
    <property type="entry name" value="DUF7223"/>
    <property type="match status" value="1"/>
</dbReference>
<keyword evidence="4" id="KW-1185">Reference proteome</keyword>
<evidence type="ECO:0000259" key="2">
    <source>
        <dbReference type="Pfam" id="PF23865"/>
    </source>
</evidence>
<dbReference type="Proteomes" id="UP000184267">
    <property type="component" value="Unassembled WGS sequence"/>
</dbReference>
<comment type="caution">
    <text evidence="3">The sequence shown here is derived from an EMBL/GenBank/DDBJ whole genome shotgun (WGS) entry which is preliminary data.</text>
</comment>
<gene>
    <name evidence="3" type="ORF">TRAPUB_5938</name>
</gene>
<feature type="signal peptide" evidence="1">
    <location>
        <begin position="1"/>
        <end position="18"/>
    </location>
</feature>
<dbReference type="EMBL" id="MNAD01000147">
    <property type="protein sequence ID" value="OJT15610.1"/>
    <property type="molecule type" value="Genomic_DNA"/>
</dbReference>
<organism evidence="3 4">
    <name type="scientific">Trametes pubescens</name>
    <name type="common">White-rot fungus</name>
    <dbReference type="NCBI Taxonomy" id="154538"/>
    <lineage>
        <taxon>Eukaryota</taxon>
        <taxon>Fungi</taxon>
        <taxon>Dikarya</taxon>
        <taxon>Basidiomycota</taxon>
        <taxon>Agaricomycotina</taxon>
        <taxon>Agaricomycetes</taxon>
        <taxon>Polyporales</taxon>
        <taxon>Polyporaceae</taxon>
        <taxon>Trametes</taxon>
    </lineage>
</organism>
<keyword evidence="1" id="KW-0732">Signal</keyword>
<dbReference type="OMA" id="PTFQINA"/>
<dbReference type="InterPro" id="IPR055647">
    <property type="entry name" value="DUF7223"/>
</dbReference>
<evidence type="ECO:0000313" key="4">
    <source>
        <dbReference type="Proteomes" id="UP000184267"/>
    </source>
</evidence>
<feature type="domain" description="DUF7223" evidence="2">
    <location>
        <begin position="296"/>
        <end position="470"/>
    </location>
</feature>
<accession>A0A1M2W7A0</accession>
<protein>
    <recommendedName>
        <fullName evidence="2">DUF7223 domain-containing protein</fullName>
    </recommendedName>
</protein>
<dbReference type="OrthoDB" id="73875at2759"/>
<reference evidence="3 4" key="1">
    <citation type="submission" date="2016-10" db="EMBL/GenBank/DDBJ databases">
        <title>Genome sequence of the basidiomycete white-rot fungus Trametes pubescens.</title>
        <authorList>
            <person name="Makela M.R."/>
            <person name="Granchi Z."/>
            <person name="Peng M."/>
            <person name="De Vries R.P."/>
            <person name="Grigoriev I."/>
            <person name="Riley R."/>
            <person name="Hilden K."/>
        </authorList>
    </citation>
    <scope>NUCLEOTIDE SEQUENCE [LARGE SCALE GENOMIC DNA]</scope>
    <source>
        <strain evidence="3 4">FBCC735</strain>
    </source>
</reference>
<dbReference type="AlphaFoldDB" id="A0A1M2W7A0"/>
<name>A0A1M2W7A0_TRAPU</name>